<accession>A0ABD0NTM3</accession>
<dbReference type="EMBL" id="JAMKFB020000020">
    <property type="protein sequence ID" value="KAL0165174.1"/>
    <property type="molecule type" value="Genomic_DNA"/>
</dbReference>
<gene>
    <name evidence="1" type="ORF">M9458_040927</name>
</gene>
<organism evidence="1 2">
    <name type="scientific">Cirrhinus mrigala</name>
    <name type="common">Mrigala</name>
    <dbReference type="NCBI Taxonomy" id="683832"/>
    <lineage>
        <taxon>Eukaryota</taxon>
        <taxon>Metazoa</taxon>
        <taxon>Chordata</taxon>
        <taxon>Craniata</taxon>
        <taxon>Vertebrata</taxon>
        <taxon>Euteleostomi</taxon>
        <taxon>Actinopterygii</taxon>
        <taxon>Neopterygii</taxon>
        <taxon>Teleostei</taxon>
        <taxon>Ostariophysi</taxon>
        <taxon>Cypriniformes</taxon>
        <taxon>Cyprinidae</taxon>
        <taxon>Labeoninae</taxon>
        <taxon>Labeonini</taxon>
        <taxon>Cirrhinus</taxon>
    </lineage>
</organism>
<reference evidence="1 2" key="1">
    <citation type="submission" date="2024-05" db="EMBL/GenBank/DDBJ databases">
        <title>Genome sequencing and assembly of Indian major carp, Cirrhinus mrigala (Hamilton, 1822).</title>
        <authorList>
            <person name="Mohindra V."/>
            <person name="Chowdhury L.M."/>
            <person name="Lal K."/>
            <person name="Jena J.K."/>
        </authorList>
    </citation>
    <scope>NUCLEOTIDE SEQUENCE [LARGE SCALE GENOMIC DNA]</scope>
    <source>
        <strain evidence="1">CM1030</strain>
        <tissue evidence="1">Blood</tissue>
    </source>
</reference>
<dbReference type="InterPro" id="IPR011989">
    <property type="entry name" value="ARM-like"/>
</dbReference>
<protein>
    <submittedName>
        <fullName evidence="1">Uncharacterized protein</fullName>
    </submittedName>
</protein>
<name>A0ABD0NTM3_CIRMR</name>
<dbReference type="InterPro" id="IPR040709">
    <property type="entry name" value="Importin_rep_1"/>
</dbReference>
<dbReference type="AlphaFoldDB" id="A0ABD0NTM3"/>
<sequence>DDIMSFEAEKQAVYLQVYRPVYFQLVDVLLHKAQFPTDEEYASWSSDEKEQFRIY</sequence>
<dbReference type="Proteomes" id="UP001529510">
    <property type="component" value="Unassembled WGS sequence"/>
</dbReference>
<keyword evidence="2" id="KW-1185">Reference proteome</keyword>
<feature type="non-terminal residue" evidence="1">
    <location>
        <position position="1"/>
    </location>
</feature>
<proteinExistence type="predicted"/>
<comment type="caution">
    <text evidence="1">The sequence shown here is derived from an EMBL/GenBank/DDBJ whole genome shotgun (WGS) entry which is preliminary data.</text>
</comment>
<evidence type="ECO:0000313" key="1">
    <source>
        <dbReference type="EMBL" id="KAL0165174.1"/>
    </source>
</evidence>
<evidence type="ECO:0000313" key="2">
    <source>
        <dbReference type="Proteomes" id="UP001529510"/>
    </source>
</evidence>
<dbReference type="Gene3D" id="1.25.10.10">
    <property type="entry name" value="Leucine-rich Repeat Variant"/>
    <property type="match status" value="1"/>
</dbReference>
<feature type="non-terminal residue" evidence="1">
    <location>
        <position position="55"/>
    </location>
</feature>
<dbReference type="Pfam" id="PF18773">
    <property type="entry name" value="Importin_rep"/>
    <property type="match status" value="1"/>
</dbReference>